<dbReference type="EMBL" id="BMKK01000009">
    <property type="protein sequence ID" value="GGD72320.1"/>
    <property type="molecule type" value="Genomic_DNA"/>
</dbReference>
<comment type="caution">
    <text evidence="1">The sequence shown here is derived from an EMBL/GenBank/DDBJ whole genome shotgun (WGS) entry which is preliminary data.</text>
</comment>
<reference evidence="1" key="1">
    <citation type="journal article" date="2014" name="Int. J. Syst. Evol. Microbiol.">
        <title>Complete genome sequence of Corynebacterium casei LMG S-19264T (=DSM 44701T), isolated from a smear-ripened cheese.</title>
        <authorList>
            <consortium name="US DOE Joint Genome Institute (JGI-PGF)"/>
            <person name="Walter F."/>
            <person name="Albersmeier A."/>
            <person name="Kalinowski J."/>
            <person name="Ruckert C."/>
        </authorList>
    </citation>
    <scope>NUCLEOTIDE SEQUENCE</scope>
    <source>
        <strain evidence="1">CGMCC 1.15958</strain>
    </source>
</reference>
<evidence type="ECO:0000313" key="2">
    <source>
        <dbReference type="Proteomes" id="UP000609064"/>
    </source>
</evidence>
<dbReference type="Proteomes" id="UP000609064">
    <property type="component" value="Unassembled WGS sequence"/>
</dbReference>
<evidence type="ECO:0000313" key="1">
    <source>
        <dbReference type="EMBL" id="GGD72320.1"/>
    </source>
</evidence>
<protein>
    <submittedName>
        <fullName evidence="1">Uncharacterized protein</fullName>
    </submittedName>
</protein>
<name>A0A917DVD7_9BACT</name>
<keyword evidence="2" id="KW-1185">Reference proteome</keyword>
<accession>A0A917DVD7</accession>
<organism evidence="1 2">
    <name type="scientific">Emticicia aquatilis</name>
    <dbReference type="NCBI Taxonomy" id="1537369"/>
    <lineage>
        <taxon>Bacteria</taxon>
        <taxon>Pseudomonadati</taxon>
        <taxon>Bacteroidota</taxon>
        <taxon>Cytophagia</taxon>
        <taxon>Cytophagales</taxon>
        <taxon>Leadbetterellaceae</taxon>
        <taxon>Emticicia</taxon>
    </lineage>
</organism>
<proteinExistence type="predicted"/>
<dbReference type="AlphaFoldDB" id="A0A917DVD7"/>
<reference evidence="1" key="2">
    <citation type="submission" date="2020-09" db="EMBL/GenBank/DDBJ databases">
        <authorList>
            <person name="Sun Q."/>
            <person name="Zhou Y."/>
        </authorList>
    </citation>
    <scope>NUCLEOTIDE SEQUENCE</scope>
    <source>
        <strain evidence="1">CGMCC 1.15958</strain>
    </source>
</reference>
<sequence>MSHILNQNLIKNFKTVLKMKKILSLTIVSALLFAISACRDESLNPLPTFLPGVHAFTVFDGIAFNGNLLARPQPYEVDNAKTFPKAAQNSAKIDFKTRWVSLDNKLTVNKIEIYVRMLESYNDPDGNPKVADLSGNGKGKLIATISAPAANRQWNAFSITPQQIYDAYKTATVKYDKVNSVNVFSNPARPRPTNAWLRPAETATYGAVASDSFVLTWILYTTDGQVFNTWNPDSICADPTSVSEANSNCQLAFSVK</sequence>
<gene>
    <name evidence="1" type="ORF">GCM10011514_40530</name>
</gene>